<evidence type="ECO:0008006" key="17">
    <source>
        <dbReference type="Google" id="ProtNLM"/>
    </source>
</evidence>
<evidence type="ECO:0000256" key="5">
    <source>
        <dbReference type="ARBA" id="ARBA00022581"/>
    </source>
</evidence>
<evidence type="ECO:0000256" key="9">
    <source>
        <dbReference type="ARBA" id="ARBA00023136"/>
    </source>
</evidence>
<feature type="non-terminal residue" evidence="15">
    <location>
        <position position="182"/>
    </location>
</feature>
<evidence type="ECO:0000313" key="15">
    <source>
        <dbReference type="EMBL" id="KFO54731.1"/>
    </source>
</evidence>
<evidence type="ECO:0000256" key="14">
    <source>
        <dbReference type="SAM" id="Phobius"/>
    </source>
</evidence>
<keyword evidence="12" id="KW-0325">Glycoprotein</keyword>
<reference evidence="15 16" key="1">
    <citation type="submission" date="2014-04" db="EMBL/GenBank/DDBJ databases">
        <title>Genome evolution of avian class.</title>
        <authorList>
            <person name="Zhang G."/>
            <person name="Li C."/>
        </authorList>
    </citation>
    <scope>NUCLEOTIDE SEQUENCE [LARGE SCALE GENOMIC DNA]</scope>
    <source>
        <strain evidence="15">BGI_N302</strain>
    </source>
</reference>
<sequence>DCEDDLTLWSKLEVLFTSLFVPGAAAARAHRHLEKLTCWVVKQANGTSRVLSELAEDLSSVQHALLQNRAAIDFLLLAHGHGCEDFEGMCCMDLEDHSKSIHTEIKNLIEHSQKIKKDSGFFGLEGLTEWMGFEGWMKSVIKSLMLLLIIVLLGLLMLSCIMSCVKNLILKSVNMTMIMQKE</sequence>
<dbReference type="PANTHER" id="PTHR10424">
    <property type="entry name" value="VIRAL ENVELOPE PROTEIN"/>
    <property type="match status" value="1"/>
</dbReference>
<evidence type="ECO:0000256" key="11">
    <source>
        <dbReference type="ARBA" id="ARBA00023157"/>
    </source>
</evidence>
<protein>
    <recommendedName>
        <fullName evidence="17">Envelope glycoprotein gp95</fullName>
    </recommendedName>
</protein>
<evidence type="ECO:0000256" key="12">
    <source>
        <dbReference type="ARBA" id="ARBA00023180"/>
    </source>
</evidence>
<keyword evidence="10" id="KW-0564">Palmitate</keyword>
<dbReference type="InterPro" id="IPR018154">
    <property type="entry name" value="TLV/ENV_coat_polyprotein"/>
</dbReference>
<dbReference type="Gene3D" id="1.10.287.210">
    <property type="match status" value="1"/>
</dbReference>
<keyword evidence="8 14" id="KW-1133">Transmembrane helix</keyword>
<evidence type="ECO:0000256" key="3">
    <source>
        <dbReference type="ARBA" id="ARBA00004563"/>
    </source>
</evidence>
<name>A0A091EC57_CORBR</name>
<keyword evidence="6 14" id="KW-0812">Transmembrane</keyword>
<keyword evidence="5" id="KW-0945">Host-virus interaction</keyword>
<keyword evidence="9 14" id="KW-0472">Membrane</keyword>
<dbReference type="EMBL" id="KK718166">
    <property type="protein sequence ID" value="KFO54731.1"/>
    <property type="molecule type" value="Genomic_DNA"/>
</dbReference>
<evidence type="ECO:0000256" key="8">
    <source>
        <dbReference type="ARBA" id="ARBA00022989"/>
    </source>
</evidence>
<keyword evidence="4" id="KW-1032">Host cell membrane</keyword>
<feature type="transmembrane region" description="Helical" evidence="14">
    <location>
        <begin position="144"/>
        <end position="169"/>
    </location>
</feature>
<evidence type="ECO:0000256" key="10">
    <source>
        <dbReference type="ARBA" id="ARBA00023139"/>
    </source>
</evidence>
<gene>
    <name evidence="15" type="ORF">N302_09936</name>
</gene>
<evidence type="ECO:0000256" key="2">
    <source>
        <dbReference type="ARBA" id="ARBA00004531"/>
    </source>
</evidence>
<dbReference type="PANTHER" id="PTHR10424:SF81">
    <property type="entry name" value="ERVV2 PROTEIN"/>
    <property type="match status" value="1"/>
</dbReference>
<comment type="subcellular location">
    <subcellularLocation>
        <location evidence="1">Host cell membrane</location>
        <topology evidence="1">Single-pass type I membrane protein</topology>
    </subcellularLocation>
    <subcellularLocation>
        <location evidence="2">Host endomembrane system</location>
        <topology evidence="2">Peripheral membrane protein</topology>
    </subcellularLocation>
    <subcellularLocation>
        <location evidence="3">Virion membrane</location>
        <topology evidence="3">Single-pass type I membrane protein</topology>
    </subcellularLocation>
</comment>
<feature type="non-terminal residue" evidence="15">
    <location>
        <position position="1"/>
    </location>
</feature>
<dbReference type="AlphaFoldDB" id="A0A091EC57"/>
<accession>A0A091EC57</accession>
<evidence type="ECO:0000256" key="7">
    <source>
        <dbReference type="ARBA" id="ARBA00022870"/>
    </source>
</evidence>
<evidence type="ECO:0000256" key="6">
    <source>
        <dbReference type="ARBA" id="ARBA00022692"/>
    </source>
</evidence>
<evidence type="ECO:0000313" key="16">
    <source>
        <dbReference type="Proteomes" id="UP000052976"/>
    </source>
</evidence>
<keyword evidence="11" id="KW-1015">Disulfide bond</keyword>
<proteinExistence type="predicted"/>
<keyword evidence="13" id="KW-0449">Lipoprotein</keyword>
<dbReference type="Pfam" id="PF00429">
    <property type="entry name" value="TLV_coat"/>
    <property type="match status" value="1"/>
</dbReference>
<keyword evidence="7" id="KW-1043">Host membrane</keyword>
<evidence type="ECO:0000256" key="13">
    <source>
        <dbReference type="ARBA" id="ARBA00023288"/>
    </source>
</evidence>
<organism evidence="15 16">
    <name type="scientific">Corvus brachyrhynchos</name>
    <name type="common">American crow</name>
    <dbReference type="NCBI Taxonomy" id="85066"/>
    <lineage>
        <taxon>Eukaryota</taxon>
        <taxon>Metazoa</taxon>
        <taxon>Chordata</taxon>
        <taxon>Craniata</taxon>
        <taxon>Vertebrata</taxon>
        <taxon>Euteleostomi</taxon>
        <taxon>Archelosauria</taxon>
        <taxon>Archosauria</taxon>
        <taxon>Dinosauria</taxon>
        <taxon>Saurischia</taxon>
        <taxon>Theropoda</taxon>
        <taxon>Coelurosauria</taxon>
        <taxon>Aves</taxon>
        <taxon>Neognathae</taxon>
        <taxon>Neoaves</taxon>
        <taxon>Telluraves</taxon>
        <taxon>Australaves</taxon>
        <taxon>Passeriformes</taxon>
        <taxon>Corvoidea</taxon>
        <taxon>Corvidae</taxon>
        <taxon>Corvus</taxon>
    </lineage>
</organism>
<dbReference type="Proteomes" id="UP000052976">
    <property type="component" value="Unassembled WGS sequence"/>
</dbReference>
<evidence type="ECO:0000256" key="1">
    <source>
        <dbReference type="ARBA" id="ARBA00004402"/>
    </source>
</evidence>
<keyword evidence="16" id="KW-1185">Reference proteome</keyword>
<evidence type="ECO:0000256" key="4">
    <source>
        <dbReference type="ARBA" id="ARBA00022511"/>
    </source>
</evidence>
<dbReference type="SUPFAM" id="SSF58069">
    <property type="entry name" value="Virus ectodomain"/>
    <property type="match status" value="1"/>
</dbReference>